<evidence type="ECO:0000313" key="1">
    <source>
        <dbReference type="EMBL" id="EMI56804.1"/>
    </source>
</evidence>
<dbReference type="AlphaFoldDB" id="M5U6C0"/>
<protein>
    <submittedName>
        <fullName evidence="1">Uncharacterized protein</fullName>
    </submittedName>
</protein>
<evidence type="ECO:0000313" key="2">
    <source>
        <dbReference type="Proteomes" id="UP000011885"/>
    </source>
</evidence>
<comment type="caution">
    <text evidence="1">The sequence shown here is derived from an EMBL/GenBank/DDBJ whole genome shotgun (WGS) entry which is preliminary data.</text>
</comment>
<dbReference type="EMBL" id="ANOH01000121">
    <property type="protein sequence ID" value="EMI56804.1"/>
    <property type="molecule type" value="Genomic_DNA"/>
</dbReference>
<reference evidence="1 2" key="1">
    <citation type="journal article" date="2013" name="Mar. Genomics">
        <title>Expression of sulfatases in Rhodopirellula baltica and the diversity of sulfatases in the genus Rhodopirellula.</title>
        <authorList>
            <person name="Wegner C.E."/>
            <person name="Richter-Heitmann T."/>
            <person name="Klindworth A."/>
            <person name="Klockow C."/>
            <person name="Richter M."/>
            <person name="Achstetter T."/>
            <person name="Glockner F.O."/>
            <person name="Harder J."/>
        </authorList>
    </citation>
    <scope>NUCLEOTIDE SEQUENCE [LARGE SCALE GENOMIC DNA]</scope>
    <source>
        <strain evidence="1 2">SM41</strain>
    </source>
</reference>
<accession>M5U6C0</accession>
<name>M5U6C0_9BACT</name>
<sequence length="45" mass="5262">MDRMRDRRHAFIDCDPTCRGDVPRKGDSLRKIAVDILSTLPYRKS</sequence>
<keyword evidence="2" id="KW-1185">Reference proteome</keyword>
<gene>
    <name evidence="1" type="ORF">RSSM_01747</name>
</gene>
<dbReference type="PATRIC" id="fig|1263870.3.peg.1870"/>
<organism evidence="1 2">
    <name type="scientific">Rhodopirellula sallentina SM41</name>
    <dbReference type="NCBI Taxonomy" id="1263870"/>
    <lineage>
        <taxon>Bacteria</taxon>
        <taxon>Pseudomonadati</taxon>
        <taxon>Planctomycetota</taxon>
        <taxon>Planctomycetia</taxon>
        <taxon>Pirellulales</taxon>
        <taxon>Pirellulaceae</taxon>
        <taxon>Rhodopirellula</taxon>
    </lineage>
</organism>
<dbReference type="Proteomes" id="UP000011885">
    <property type="component" value="Unassembled WGS sequence"/>
</dbReference>
<proteinExistence type="predicted"/>